<gene>
    <name evidence="2" type="ORF">M413DRAFT_444809</name>
</gene>
<reference evidence="2 3" key="1">
    <citation type="submission" date="2014-04" db="EMBL/GenBank/DDBJ databases">
        <authorList>
            <consortium name="DOE Joint Genome Institute"/>
            <person name="Kuo A."/>
            <person name="Gay G."/>
            <person name="Dore J."/>
            <person name="Kohler A."/>
            <person name="Nagy L.G."/>
            <person name="Floudas D."/>
            <person name="Copeland A."/>
            <person name="Barry K.W."/>
            <person name="Cichocki N."/>
            <person name="Veneault-Fourrey C."/>
            <person name="LaButti K."/>
            <person name="Lindquist E.A."/>
            <person name="Lipzen A."/>
            <person name="Lundell T."/>
            <person name="Morin E."/>
            <person name="Murat C."/>
            <person name="Sun H."/>
            <person name="Tunlid A."/>
            <person name="Henrissat B."/>
            <person name="Grigoriev I.V."/>
            <person name="Hibbett D.S."/>
            <person name="Martin F."/>
            <person name="Nordberg H.P."/>
            <person name="Cantor M.N."/>
            <person name="Hua S.X."/>
        </authorList>
    </citation>
    <scope>NUCLEOTIDE SEQUENCE [LARGE SCALE GENOMIC DNA]</scope>
    <source>
        <strain evidence="3">h7</strain>
    </source>
</reference>
<dbReference type="EMBL" id="KN831778">
    <property type="protein sequence ID" value="KIM42386.1"/>
    <property type="molecule type" value="Genomic_DNA"/>
</dbReference>
<dbReference type="AlphaFoldDB" id="A0A0C3CFI2"/>
<reference evidence="3" key="2">
    <citation type="submission" date="2015-01" db="EMBL/GenBank/DDBJ databases">
        <title>Evolutionary Origins and Diversification of the Mycorrhizal Mutualists.</title>
        <authorList>
            <consortium name="DOE Joint Genome Institute"/>
            <consortium name="Mycorrhizal Genomics Consortium"/>
            <person name="Kohler A."/>
            <person name="Kuo A."/>
            <person name="Nagy L.G."/>
            <person name="Floudas D."/>
            <person name="Copeland A."/>
            <person name="Barry K.W."/>
            <person name="Cichocki N."/>
            <person name="Veneault-Fourrey C."/>
            <person name="LaButti K."/>
            <person name="Lindquist E.A."/>
            <person name="Lipzen A."/>
            <person name="Lundell T."/>
            <person name="Morin E."/>
            <person name="Murat C."/>
            <person name="Riley R."/>
            <person name="Ohm R."/>
            <person name="Sun H."/>
            <person name="Tunlid A."/>
            <person name="Henrissat B."/>
            <person name="Grigoriev I.V."/>
            <person name="Hibbett D.S."/>
            <person name="Martin F."/>
        </authorList>
    </citation>
    <scope>NUCLEOTIDE SEQUENCE [LARGE SCALE GENOMIC DNA]</scope>
    <source>
        <strain evidence="3">h7</strain>
    </source>
</reference>
<dbReference type="OrthoDB" id="10460337at2759"/>
<dbReference type="HOGENOM" id="CLU_2121363_0_0_1"/>
<evidence type="ECO:0000313" key="2">
    <source>
        <dbReference type="EMBL" id="KIM42386.1"/>
    </source>
</evidence>
<keyword evidence="3" id="KW-1185">Reference proteome</keyword>
<evidence type="ECO:0000313" key="3">
    <source>
        <dbReference type="Proteomes" id="UP000053424"/>
    </source>
</evidence>
<proteinExistence type="predicted"/>
<protein>
    <submittedName>
        <fullName evidence="2">Uncharacterized protein</fullName>
    </submittedName>
</protein>
<feature type="compositionally biased region" description="Basic and acidic residues" evidence="1">
    <location>
        <begin position="105"/>
        <end position="114"/>
    </location>
</feature>
<dbReference type="STRING" id="686832.A0A0C3CFI2"/>
<name>A0A0C3CFI2_HEBCY</name>
<evidence type="ECO:0000256" key="1">
    <source>
        <dbReference type="SAM" id="MobiDB-lite"/>
    </source>
</evidence>
<sequence length="114" mass="12589">MITKLYAITILATFNNRPLAVGGPPPLPDLENCYDETTANTRKYSRNLDNMTGEIRIGRTVVKQVWNDVPLSHVNVACGGDSQSMRDDDGQSSTLKGSEIMTPIEETRDASQKF</sequence>
<organism evidence="2 3">
    <name type="scientific">Hebeloma cylindrosporum</name>
    <dbReference type="NCBI Taxonomy" id="76867"/>
    <lineage>
        <taxon>Eukaryota</taxon>
        <taxon>Fungi</taxon>
        <taxon>Dikarya</taxon>
        <taxon>Basidiomycota</taxon>
        <taxon>Agaricomycotina</taxon>
        <taxon>Agaricomycetes</taxon>
        <taxon>Agaricomycetidae</taxon>
        <taxon>Agaricales</taxon>
        <taxon>Agaricineae</taxon>
        <taxon>Hymenogastraceae</taxon>
        <taxon>Hebeloma</taxon>
    </lineage>
</organism>
<accession>A0A0C3CFI2</accession>
<feature type="region of interest" description="Disordered" evidence="1">
    <location>
        <begin position="78"/>
        <end position="114"/>
    </location>
</feature>
<dbReference type="Proteomes" id="UP000053424">
    <property type="component" value="Unassembled WGS sequence"/>
</dbReference>